<protein>
    <submittedName>
        <fullName evidence="13">Methyl-accepting chemotaxis protein</fullName>
    </submittedName>
</protein>
<evidence type="ECO:0000256" key="4">
    <source>
        <dbReference type="ARBA" id="ARBA00022500"/>
    </source>
</evidence>
<accession>A0ABW3RRJ9</accession>
<evidence type="ECO:0000256" key="8">
    <source>
        <dbReference type="ARBA" id="ARBA00023224"/>
    </source>
</evidence>
<evidence type="ECO:0000313" key="13">
    <source>
        <dbReference type="EMBL" id="MFD1175093.1"/>
    </source>
</evidence>
<dbReference type="Pfam" id="PF02743">
    <property type="entry name" value="dCache_1"/>
    <property type="match status" value="1"/>
</dbReference>
<evidence type="ECO:0000256" key="2">
    <source>
        <dbReference type="ARBA" id="ARBA00022475"/>
    </source>
</evidence>
<dbReference type="InterPro" id="IPR033479">
    <property type="entry name" value="dCache_1"/>
</dbReference>
<feature type="domain" description="HAMP" evidence="12">
    <location>
        <begin position="300"/>
        <end position="352"/>
    </location>
</feature>
<dbReference type="InterPro" id="IPR003660">
    <property type="entry name" value="HAMP_dom"/>
</dbReference>
<dbReference type="SUPFAM" id="SSF58104">
    <property type="entry name" value="Methyl-accepting chemotaxis protein (MCP) signaling domain"/>
    <property type="match status" value="1"/>
</dbReference>
<dbReference type="PROSITE" id="PS50885">
    <property type="entry name" value="HAMP"/>
    <property type="match status" value="1"/>
</dbReference>
<evidence type="ECO:0000313" key="14">
    <source>
        <dbReference type="Proteomes" id="UP001597262"/>
    </source>
</evidence>
<dbReference type="CDD" id="cd06225">
    <property type="entry name" value="HAMP"/>
    <property type="match status" value="1"/>
</dbReference>
<keyword evidence="5" id="KW-0812">Transmembrane</keyword>
<dbReference type="Gene3D" id="1.10.287.950">
    <property type="entry name" value="Methyl-accepting chemotaxis protein"/>
    <property type="match status" value="1"/>
</dbReference>
<dbReference type="Proteomes" id="UP001597262">
    <property type="component" value="Unassembled WGS sequence"/>
</dbReference>
<keyword evidence="3" id="KW-0488">Methylation</keyword>
<evidence type="ECO:0000256" key="10">
    <source>
        <dbReference type="PROSITE-ProRule" id="PRU00284"/>
    </source>
</evidence>
<dbReference type="CDD" id="cd12912">
    <property type="entry name" value="PDC2_MCP_like"/>
    <property type="match status" value="1"/>
</dbReference>
<dbReference type="Gene3D" id="3.30.450.20">
    <property type="entry name" value="PAS domain"/>
    <property type="match status" value="2"/>
</dbReference>
<evidence type="ECO:0000256" key="7">
    <source>
        <dbReference type="ARBA" id="ARBA00023136"/>
    </source>
</evidence>
<gene>
    <name evidence="13" type="ORF">ACFQ3W_02055</name>
</gene>
<keyword evidence="14" id="KW-1185">Reference proteome</keyword>
<dbReference type="Pfam" id="PF00672">
    <property type="entry name" value="HAMP"/>
    <property type="match status" value="1"/>
</dbReference>
<evidence type="ECO:0000256" key="3">
    <source>
        <dbReference type="ARBA" id="ARBA00022481"/>
    </source>
</evidence>
<evidence type="ECO:0000256" key="9">
    <source>
        <dbReference type="ARBA" id="ARBA00029447"/>
    </source>
</evidence>
<comment type="similarity">
    <text evidence="9">Belongs to the methyl-accepting chemotaxis (MCP) protein family.</text>
</comment>
<dbReference type="SMART" id="SM00304">
    <property type="entry name" value="HAMP"/>
    <property type="match status" value="1"/>
</dbReference>
<reference evidence="14" key="1">
    <citation type="journal article" date="2019" name="Int. J. Syst. Evol. Microbiol.">
        <title>The Global Catalogue of Microorganisms (GCM) 10K type strain sequencing project: providing services to taxonomists for standard genome sequencing and annotation.</title>
        <authorList>
            <consortium name="The Broad Institute Genomics Platform"/>
            <consortium name="The Broad Institute Genome Sequencing Center for Infectious Disease"/>
            <person name="Wu L."/>
            <person name="Ma J."/>
        </authorList>
    </citation>
    <scope>NUCLEOTIDE SEQUENCE [LARGE SCALE GENOMIC DNA]</scope>
    <source>
        <strain evidence="14">CCUG 59189</strain>
    </source>
</reference>
<feature type="domain" description="Methyl-accepting transducer" evidence="11">
    <location>
        <begin position="371"/>
        <end position="642"/>
    </location>
</feature>
<keyword evidence="7" id="KW-0472">Membrane</keyword>
<name>A0ABW3RRJ9_9BACL</name>
<dbReference type="SUPFAM" id="SSF103190">
    <property type="entry name" value="Sensory domain-like"/>
    <property type="match status" value="1"/>
</dbReference>
<comment type="subcellular location">
    <subcellularLocation>
        <location evidence="1">Cell membrane</location>
        <topology evidence="1">Multi-pass membrane protein</topology>
    </subcellularLocation>
</comment>
<dbReference type="InterPro" id="IPR029151">
    <property type="entry name" value="Sensor-like_sf"/>
</dbReference>
<comment type="caution">
    <text evidence="13">The sequence shown here is derived from an EMBL/GenBank/DDBJ whole genome shotgun (WGS) entry which is preliminary data.</text>
</comment>
<keyword evidence="2" id="KW-1003">Cell membrane</keyword>
<dbReference type="SMART" id="SM00283">
    <property type="entry name" value="MA"/>
    <property type="match status" value="1"/>
</dbReference>
<keyword evidence="8 10" id="KW-0807">Transducer</keyword>
<evidence type="ECO:0000259" key="12">
    <source>
        <dbReference type="PROSITE" id="PS50885"/>
    </source>
</evidence>
<dbReference type="InterPro" id="IPR004089">
    <property type="entry name" value="MCPsignal_dom"/>
</dbReference>
<evidence type="ECO:0000256" key="1">
    <source>
        <dbReference type="ARBA" id="ARBA00004651"/>
    </source>
</evidence>
<evidence type="ECO:0000256" key="5">
    <source>
        <dbReference type="ARBA" id="ARBA00022692"/>
    </source>
</evidence>
<keyword evidence="6" id="KW-1133">Transmembrane helix</keyword>
<dbReference type="PROSITE" id="PS50111">
    <property type="entry name" value="CHEMOTAXIS_TRANSDUC_2"/>
    <property type="match status" value="1"/>
</dbReference>
<keyword evidence="4" id="KW-0145">Chemotaxis</keyword>
<dbReference type="Pfam" id="PF00015">
    <property type="entry name" value="MCPsignal"/>
    <property type="match status" value="1"/>
</dbReference>
<dbReference type="PANTHER" id="PTHR32089">
    <property type="entry name" value="METHYL-ACCEPTING CHEMOTAXIS PROTEIN MCPB"/>
    <property type="match status" value="1"/>
</dbReference>
<dbReference type="EMBL" id="JBHTLM010000001">
    <property type="protein sequence ID" value="MFD1175093.1"/>
    <property type="molecule type" value="Genomic_DNA"/>
</dbReference>
<organism evidence="13 14">
    <name type="scientific">Paenibacillus puldeungensis</name>
    <dbReference type="NCBI Taxonomy" id="696536"/>
    <lineage>
        <taxon>Bacteria</taxon>
        <taxon>Bacillati</taxon>
        <taxon>Bacillota</taxon>
        <taxon>Bacilli</taxon>
        <taxon>Bacillales</taxon>
        <taxon>Paenibacillaceae</taxon>
        <taxon>Paenibacillus</taxon>
    </lineage>
</organism>
<sequence>MKKTMSLTIRSRMIISYLVVLLVPCLIIGGVSYSKASKQVESELMHSAQENVKAADSIISQNIKNKITDIEYFGNLYTADAVNEAVATGDVAIKEKFKQYLAIHKDALDIYIGTSKGKILLGSNNKLPEGFDPRKRDWYVGALKQPGKVNVSSIFTSIDGNPVVSISKTLPGGDGVVSVNLNLSDISEMTKLKVGKEGFIVIFDSAKKVLNHPLGKTGEELKEDFVGKMFQSDTGTFDYQLKDKPYKMSFQKNELTGWRIGGTLSQGEVAKETSGIRNTVLLVMLISMLGAGVIVFINVRSVIKPLQRLKHSTKVLGAGDLTEKLDGFRSDEIGELATNFQLMVDNLRSMVEGVQEMTESVSASAEELSAGAEQTTKAIEHVTIAIQDVAVGSEQQLRSVENGMSSVDTMTQQVNFVSGNIQDITQTMSETSDSAKQGTLLVDSVQQKIQGIHESVGDLSKVVDSLNQRATQIGSIVSVMGEIAVQTNLLALNASIEAARAGEQGRGFAVVASEVRKLAEGSGQSADQIKGLIGQIQVEMKQAADTMEEVKDKVSEGIIAVDQSGKSFSSISESVVSAAEVMRAAAATMQGVANEANAVEGAIDQIRSLSEEAAGNTQTISAAAEEQLASVEEIASSSADLSKMAEQLQELVGRFKVYKDE</sequence>
<dbReference type="PANTHER" id="PTHR32089:SF114">
    <property type="entry name" value="METHYL-ACCEPTING CHEMOTAXIS PROTEIN MCPB"/>
    <property type="match status" value="1"/>
</dbReference>
<evidence type="ECO:0000256" key="6">
    <source>
        <dbReference type="ARBA" id="ARBA00022989"/>
    </source>
</evidence>
<dbReference type="Gene3D" id="1.10.8.500">
    <property type="entry name" value="HAMP domain in histidine kinase"/>
    <property type="match status" value="1"/>
</dbReference>
<evidence type="ECO:0000259" key="11">
    <source>
        <dbReference type="PROSITE" id="PS50111"/>
    </source>
</evidence>
<proteinExistence type="inferred from homology"/>
<dbReference type="RefSeq" id="WP_379316092.1">
    <property type="nucleotide sequence ID" value="NZ_JBHTLM010000001.1"/>
</dbReference>
<dbReference type="CDD" id="cd11386">
    <property type="entry name" value="MCP_signal"/>
    <property type="match status" value="1"/>
</dbReference>